<dbReference type="GO" id="GO:0000976">
    <property type="term" value="F:transcription cis-regulatory region binding"/>
    <property type="evidence" value="ECO:0007669"/>
    <property type="project" value="TreeGrafter"/>
</dbReference>
<dbReference type="SUPFAM" id="SSF81273">
    <property type="entry name" value="H-NS histone-like proteins"/>
    <property type="match status" value="1"/>
</dbReference>
<evidence type="ECO:0000256" key="4">
    <source>
        <dbReference type="ARBA" id="ARBA00023125"/>
    </source>
</evidence>
<evidence type="ECO:0000256" key="1">
    <source>
        <dbReference type="ARBA" id="ARBA00004453"/>
    </source>
</evidence>
<dbReference type="RefSeq" id="WP_116270226.1">
    <property type="nucleotide sequence ID" value="NZ_BGZJ01000001.1"/>
</dbReference>
<dbReference type="InterPro" id="IPR027444">
    <property type="entry name" value="H-NS_C_dom"/>
</dbReference>
<dbReference type="OrthoDB" id="5297879at2"/>
<dbReference type="GO" id="GO:0001217">
    <property type="term" value="F:DNA-binding transcription repressor activity"/>
    <property type="evidence" value="ECO:0007669"/>
    <property type="project" value="TreeGrafter"/>
</dbReference>
<accession>A0A401LN00</accession>
<sequence length="120" mass="13651">MLNENKQLDAKIQKARELQRQTEALMKDIKRTAIKEIHQYMARYNITLEELGATAASKTKAAAPAADQQPKKAVKRVKVSPKYQSEDGLQTWTGRGLKPKWLKAELDAGRKLEDFLIKTE</sequence>
<dbReference type="Gene3D" id="4.10.430.10">
    <property type="entry name" value="Histone-like protein H-NS, C-terminal domain"/>
    <property type="match status" value="1"/>
</dbReference>
<comment type="subcellular location">
    <subcellularLocation>
        <location evidence="1">Cytoplasm</location>
        <location evidence="1">Nucleoid</location>
    </subcellularLocation>
</comment>
<dbReference type="Proteomes" id="UP000266091">
    <property type="component" value="Unassembled WGS sequence"/>
</dbReference>
<dbReference type="GO" id="GO:0003681">
    <property type="term" value="F:bent DNA binding"/>
    <property type="evidence" value="ECO:0007669"/>
    <property type="project" value="TreeGrafter"/>
</dbReference>
<feature type="domain" description="DNA-binding protein H-NS-like C-terminal" evidence="7">
    <location>
        <begin position="73"/>
        <end position="117"/>
    </location>
</feature>
<dbReference type="GO" id="GO:0003680">
    <property type="term" value="F:minor groove of adenine-thymine-rich DNA binding"/>
    <property type="evidence" value="ECO:0007669"/>
    <property type="project" value="TreeGrafter"/>
</dbReference>
<dbReference type="EMBL" id="BGZJ01000001">
    <property type="protein sequence ID" value="GBO93946.1"/>
    <property type="molecule type" value="Genomic_DNA"/>
</dbReference>
<dbReference type="Pfam" id="PF00816">
    <property type="entry name" value="Histone_HNS"/>
    <property type="match status" value="1"/>
</dbReference>
<name>A0A388SCJ3_9BURK</name>
<protein>
    <submittedName>
        <fullName evidence="8">DNA-binding protein</fullName>
    </submittedName>
</protein>
<reference evidence="8 9" key="1">
    <citation type="journal article" date="2018" name="Int. J. Syst. Evol. Microbiol.">
        <title>Mesosutterella multiformis gen. nov., sp. nov., a member of the family Sutterellaceae and Sutterella megalosphaeroides sp. nov., isolated from human faeces.</title>
        <authorList>
            <person name="Sakamoto M."/>
            <person name="Ikeyama N."/>
            <person name="Kunihiro T."/>
            <person name="Iino T."/>
            <person name="Yuki M."/>
            <person name="Ohkuma M."/>
        </authorList>
    </citation>
    <scope>NUCLEOTIDE SEQUENCE [LARGE SCALE GENOMIC DNA]</scope>
    <source>
        <strain evidence="8 9">4NBBH2</strain>
    </source>
</reference>
<dbReference type="GO" id="GO:0032993">
    <property type="term" value="C:protein-DNA complex"/>
    <property type="evidence" value="ECO:0007669"/>
    <property type="project" value="TreeGrafter"/>
</dbReference>
<dbReference type="SMART" id="SM00528">
    <property type="entry name" value="HNS"/>
    <property type="match status" value="1"/>
</dbReference>
<dbReference type="GO" id="GO:0009295">
    <property type="term" value="C:nucleoid"/>
    <property type="evidence" value="ECO:0007669"/>
    <property type="project" value="UniProtKB-SubCell"/>
</dbReference>
<comment type="similarity">
    <text evidence="2">Belongs to the histone-like protein H-NS family.</text>
</comment>
<evidence type="ECO:0000259" key="7">
    <source>
        <dbReference type="SMART" id="SM00528"/>
    </source>
</evidence>
<organism evidence="8 9">
    <name type="scientific">Mesosutterella multiformis</name>
    <dbReference type="NCBI Taxonomy" id="2259133"/>
    <lineage>
        <taxon>Bacteria</taxon>
        <taxon>Pseudomonadati</taxon>
        <taxon>Pseudomonadota</taxon>
        <taxon>Betaproteobacteria</taxon>
        <taxon>Burkholderiales</taxon>
        <taxon>Sutterellaceae</taxon>
        <taxon>Mesosutterella</taxon>
    </lineage>
</organism>
<keyword evidence="3" id="KW-0963">Cytoplasm</keyword>
<proteinExistence type="inferred from homology"/>
<gene>
    <name evidence="8" type="primary">hvrA</name>
    <name evidence="8" type="ORF">MESMUL_13000</name>
</gene>
<evidence type="ECO:0000256" key="5">
    <source>
        <dbReference type="SAM" id="Coils"/>
    </source>
</evidence>
<feature type="coiled-coil region" evidence="5">
    <location>
        <begin position="1"/>
        <end position="35"/>
    </location>
</feature>
<keyword evidence="4 8" id="KW-0238">DNA-binding</keyword>
<evidence type="ECO:0000256" key="2">
    <source>
        <dbReference type="ARBA" id="ARBA00010610"/>
    </source>
</evidence>
<evidence type="ECO:0000256" key="6">
    <source>
        <dbReference type="SAM" id="MobiDB-lite"/>
    </source>
</evidence>
<dbReference type="PANTHER" id="PTHR38097:SF2">
    <property type="entry name" value="DNA-BINDING PROTEIN STPA"/>
    <property type="match status" value="1"/>
</dbReference>
<evidence type="ECO:0000256" key="3">
    <source>
        <dbReference type="ARBA" id="ARBA00022490"/>
    </source>
</evidence>
<feature type="region of interest" description="Disordered" evidence="6">
    <location>
        <begin position="61"/>
        <end position="80"/>
    </location>
</feature>
<dbReference type="PANTHER" id="PTHR38097">
    <property type="match status" value="1"/>
</dbReference>
<dbReference type="InterPro" id="IPR037150">
    <property type="entry name" value="H-NS_C_dom_sf"/>
</dbReference>
<dbReference type="GO" id="GO:0005829">
    <property type="term" value="C:cytosol"/>
    <property type="evidence" value="ECO:0007669"/>
    <property type="project" value="TreeGrafter"/>
</dbReference>
<keyword evidence="5" id="KW-0175">Coiled coil</keyword>
<keyword evidence="9" id="KW-1185">Reference proteome</keyword>
<accession>A0A388SCJ3</accession>
<evidence type="ECO:0000313" key="9">
    <source>
        <dbReference type="Proteomes" id="UP000266091"/>
    </source>
</evidence>
<comment type="caution">
    <text evidence="8">The sequence shown here is derived from an EMBL/GenBank/DDBJ whole genome shotgun (WGS) entry which is preliminary data.</text>
</comment>
<evidence type="ECO:0000313" key="8">
    <source>
        <dbReference type="EMBL" id="GBO93946.1"/>
    </source>
</evidence>
<dbReference type="AlphaFoldDB" id="A0A388SCJ3"/>